<comment type="caution">
    <text evidence="4">The sequence shown here is derived from an EMBL/GenBank/DDBJ whole genome shotgun (WGS) entry which is preliminary data.</text>
</comment>
<evidence type="ECO:0000256" key="3">
    <source>
        <dbReference type="SAM" id="Phobius"/>
    </source>
</evidence>
<reference evidence="4 5" key="1">
    <citation type="submission" date="2015-11" db="EMBL/GenBank/DDBJ databases">
        <authorList>
            <person name="Varghese N."/>
        </authorList>
    </citation>
    <scope>NUCLEOTIDE SEQUENCE [LARGE SCALE GENOMIC DNA]</scope>
    <source>
        <strain evidence="4 5">JGI-25</strain>
    </source>
</reference>
<organism evidence="4 5">
    <name type="scientific">Kryptobacter tengchongensis</name>
    <dbReference type="NCBI Taxonomy" id="1643429"/>
    <lineage>
        <taxon>Bacteria</taxon>
        <taxon>Pseudomonadati</taxon>
        <taxon>Candidatus Kryptoniota</taxon>
        <taxon>Candidatus Kryptobacter</taxon>
    </lineage>
</organism>
<dbReference type="RefSeq" id="WP_072263594.1">
    <property type="nucleotide sequence ID" value="NZ_CZVV01000013.1"/>
</dbReference>
<dbReference type="AlphaFoldDB" id="A0A916PB13"/>
<feature type="transmembrane region" description="Helical" evidence="3">
    <location>
        <begin position="58"/>
        <end position="80"/>
    </location>
</feature>
<protein>
    <submittedName>
        <fullName evidence="4">Uncharacterized protein</fullName>
    </submittedName>
</protein>
<keyword evidence="1" id="KW-0175">Coiled coil</keyword>
<evidence type="ECO:0000256" key="2">
    <source>
        <dbReference type="SAM" id="MobiDB-lite"/>
    </source>
</evidence>
<gene>
    <name evidence="4" type="ORF">JGI25_00345</name>
</gene>
<feature type="coiled-coil region" evidence="1">
    <location>
        <begin position="797"/>
        <end position="843"/>
    </location>
</feature>
<evidence type="ECO:0000313" key="5">
    <source>
        <dbReference type="Proteomes" id="UP000243105"/>
    </source>
</evidence>
<evidence type="ECO:0000256" key="1">
    <source>
        <dbReference type="SAM" id="Coils"/>
    </source>
</evidence>
<dbReference type="EMBL" id="CZVV01000013">
    <property type="protein sequence ID" value="CUS97979.1"/>
    <property type="molecule type" value="Genomic_DNA"/>
</dbReference>
<name>A0A916PB13_KRYT1</name>
<accession>A0A916PB13</accession>
<feature type="region of interest" description="Disordered" evidence="2">
    <location>
        <begin position="1064"/>
        <end position="1083"/>
    </location>
</feature>
<keyword evidence="3" id="KW-0472">Membrane</keyword>
<feature type="coiled-coil region" evidence="1">
    <location>
        <begin position="537"/>
        <end position="604"/>
    </location>
</feature>
<keyword evidence="3" id="KW-1133">Transmembrane helix</keyword>
<feature type="transmembrane region" description="Helical" evidence="3">
    <location>
        <begin position="31"/>
        <end position="52"/>
    </location>
</feature>
<feature type="coiled-coil region" evidence="1">
    <location>
        <begin position="676"/>
        <end position="756"/>
    </location>
</feature>
<keyword evidence="3" id="KW-0812">Transmembrane</keyword>
<dbReference type="Proteomes" id="UP000243105">
    <property type="component" value="Unassembled WGS sequence"/>
</dbReference>
<feature type="transmembrane region" description="Helical" evidence="3">
    <location>
        <begin position="159"/>
        <end position="176"/>
    </location>
</feature>
<sequence length="1126" mass="131239">MNEIYLQIKSKLERLRKSLDIDEFKIKFSQWLILVAFSLILIGLLELEFYFPSPVRKLIFYFTSLTLVLSFSFYVLPPILKILGLIRSKDDFELARFVWAKYPEIGDKLIDALQIYEQKFNPKALYSIELIDSAFTQLANEILKVEWDKIDSSKPNRKLLTSFLILGVFVLTFSSLPELRNSFIRILNYDKKFIKPEDYIIKVEPGDTTIAKGANVKIKIYAIPQKLNLPSPLEIELYLAQEGVKNFELKKVKSDKSFTGKFEYEIYNIRTPVEYFVKLKDLKTEKFKIDVIDKPVVKLLKIKLSYPSYTGFMPIYLEDNFGDITAISGTIARFEVLSNKVLDSAKIVFNDGTVSNLFVSGSTARGEIKLLKSGTYHIELKSKDGLKNEQPVEYKISIIQDEYPKVQILSPEKSIDISRDMQVGILARISDDFGFTKLKLAYKLSFSRYIKEWDEFKFIEIPINKTLKEQEVPYLWDLSDLELAPDDVVSYYLEVFDNDIVSGPKPARTEIYTIRFPSLNEILSQVEQTQSEIYQDIKDIFEMAKKLRQEMDEVEKDLKKGTLKPDWQRQQQIQNIAKQYEELQNKIKETSQKLQDLVQKMEENRLISPETLEKYIELQKLLNQLDIPELKDLMRRFEQAMQNINPDLIRQALEKFQFSEENFRRSIERTLNLLKRIQVEQKLNEILKQTEQLIEKQEELRKKTAQVNPENKAQLKQLSDEQKELKEDMEKLEENLENLKEKMKEFKNEMPLDSLEKILNEMKERRFGEKFERAGERIMSGNLKEATQMQFELSQGLMQMQSDLQTLQQQLMQNQQRQIISKMQKIQKDLLTLSKEQEEIKHETQKSTQGSSRLRELAREQMDLLSGLNSVANEMIELSQKTFAITPDMGKEIGSALMNMHRAIESLSARDNLGASSFQNEAMNSLNKAIIQLGNAMQAMMQGGAGGGLQFLLQQLNQLAMQQLGLNQATQELMQQLSLQQQAEMARLAAQQEIIRKSLQELMKEAETSGNRSRILGDLNKIAEEMKEVVSDLESGNLNEETIRKQDRILSRLLDAQRSIHERDFEKRRESRPGQNITRQSPAELKLDEEKEKIFQDLLRSIRENYHKDYEALIKKYLELLRSLQQ</sequence>
<proteinExistence type="predicted"/>
<evidence type="ECO:0000313" key="4">
    <source>
        <dbReference type="EMBL" id="CUS97979.1"/>
    </source>
</evidence>